<dbReference type="SUPFAM" id="SSF52540">
    <property type="entry name" value="P-loop containing nucleoside triphosphate hydrolases"/>
    <property type="match status" value="2"/>
</dbReference>
<dbReference type="PROSITE" id="PS50893">
    <property type="entry name" value="ABC_TRANSPORTER_2"/>
    <property type="match status" value="2"/>
</dbReference>
<name>A0ABX3FCD8_9VIBR</name>
<keyword evidence="8" id="KW-0472">Membrane</keyword>
<dbReference type="RefSeq" id="WP_075715796.1">
    <property type="nucleotide sequence ID" value="NZ_AP019655.1"/>
</dbReference>
<dbReference type="InterPro" id="IPR017871">
    <property type="entry name" value="ABC_transporter-like_CS"/>
</dbReference>
<comment type="caution">
    <text evidence="10">The sequence shown here is derived from an EMBL/GenBank/DDBJ whole genome shotgun (WGS) entry which is preliminary data.</text>
</comment>
<dbReference type="Pfam" id="PF00005">
    <property type="entry name" value="ABC_tran"/>
    <property type="match status" value="2"/>
</dbReference>
<dbReference type="PANTHER" id="PTHR43790">
    <property type="entry name" value="CARBOHYDRATE TRANSPORT ATP-BINDING PROTEIN MG119-RELATED"/>
    <property type="match status" value="1"/>
</dbReference>
<evidence type="ECO:0000256" key="8">
    <source>
        <dbReference type="ARBA" id="ARBA00023136"/>
    </source>
</evidence>
<dbReference type="InterPro" id="IPR050107">
    <property type="entry name" value="ABC_carbohydrate_import_ATPase"/>
</dbReference>
<feature type="domain" description="ABC transporter" evidence="9">
    <location>
        <begin position="6"/>
        <end position="245"/>
    </location>
</feature>
<gene>
    <name evidence="10" type="ORF">BIY20_13430</name>
</gene>
<sequence>MEKPIVEMRSIAKHFGKVKALNNVDLSIYEGEVHALLGENGAGKSTLMKVLSGIHQPTKGVISIDGQDYHHFTHQESATLGISIIYQELSLIEELSVLENIFIGRLKTKKLLGIEVVDWQAMRDEAEMIMGELGMKIDLDSKVEDLSISYKQMVEIAKALSTKARVLIMDEPTSSLTEIEVEKLFSVVNRLREKNTAVVYISHKLKEIHQICDRYTVIRDGSSMGSGKVQGTTNDEIIRLMVGREIDSRSRDESVSTENNDIVFSVKSLTSRDRKTVKDVSFDVRKGQIMGFAGLVGAGRTEIMNCLFGVDATASGQIIFNGKDITPKSPLEAINNGMAYVTEARRQNGFFDNFSIGQNIAIARSLKDGGYCGMAGVIDVDAENLMAEDFKLLLSIKCDSIHQKITELSGGNQQKVIISKWMASQPEIIIFDEPTRGIDVGAKSEIYKIMRKLCDEGKVVIMVSSELPEILSVSDSVAVVKEGRISKVLNNNNLTEEEIMQWALPN</sequence>
<keyword evidence="7" id="KW-1278">Translocase</keyword>
<proteinExistence type="predicted"/>
<organism evidence="10 11">
    <name type="scientific">Vibrio panuliri</name>
    <dbReference type="NCBI Taxonomy" id="1381081"/>
    <lineage>
        <taxon>Bacteria</taxon>
        <taxon>Pseudomonadati</taxon>
        <taxon>Pseudomonadota</taxon>
        <taxon>Gammaproteobacteria</taxon>
        <taxon>Vibrionales</taxon>
        <taxon>Vibrionaceae</taxon>
        <taxon>Vibrio</taxon>
    </lineage>
</organism>
<keyword evidence="3" id="KW-0762">Sugar transport</keyword>
<dbReference type="PANTHER" id="PTHR43790:SF3">
    <property type="entry name" value="D-ALLOSE IMPORT ATP-BINDING PROTEIN ALSA-RELATED"/>
    <property type="match status" value="1"/>
</dbReference>
<keyword evidence="2" id="KW-1003">Cell membrane</keyword>
<evidence type="ECO:0000256" key="5">
    <source>
        <dbReference type="ARBA" id="ARBA00022741"/>
    </source>
</evidence>
<dbReference type="PROSITE" id="PS00211">
    <property type="entry name" value="ABC_TRANSPORTER_1"/>
    <property type="match status" value="1"/>
</dbReference>
<protein>
    <submittedName>
        <fullName evidence="10">Allose ABC transporter ATP-binding protein</fullName>
    </submittedName>
</protein>
<evidence type="ECO:0000256" key="2">
    <source>
        <dbReference type="ARBA" id="ARBA00022475"/>
    </source>
</evidence>
<dbReference type="InterPro" id="IPR003593">
    <property type="entry name" value="AAA+_ATPase"/>
</dbReference>
<evidence type="ECO:0000256" key="3">
    <source>
        <dbReference type="ARBA" id="ARBA00022597"/>
    </source>
</evidence>
<keyword evidence="6 10" id="KW-0067">ATP-binding</keyword>
<dbReference type="GO" id="GO:0005524">
    <property type="term" value="F:ATP binding"/>
    <property type="evidence" value="ECO:0007669"/>
    <property type="project" value="UniProtKB-KW"/>
</dbReference>
<dbReference type="SMART" id="SM00382">
    <property type="entry name" value="AAA"/>
    <property type="match status" value="2"/>
</dbReference>
<evidence type="ECO:0000256" key="4">
    <source>
        <dbReference type="ARBA" id="ARBA00022737"/>
    </source>
</evidence>
<accession>A0ABX3FCD8</accession>
<dbReference type="EMBL" id="MJMH01000197">
    <property type="protein sequence ID" value="OLQ87621.1"/>
    <property type="molecule type" value="Genomic_DNA"/>
</dbReference>
<feature type="domain" description="ABC transporter" evidence="9">
    <location>
        <begin position="257"/>
        <end position="504"/>
    </location>
</feature>
<keyword evidence="4" id="KW-0677">Repeat</keyword>
<dbReference type="InterPro" id="IPR027417">
    <property type="entry name" value="P-loop_NTPase"/>
</dbReference>
<keyword evidence="1" id="KW-0813">Transport</keyword>
<dbReference type="NCBIfam" id="NF007253">
    <property type="entry name" value="PRK09700.1"/>
    <property type="match status" value="1"/>
</dbReference>
<evidence type="ECO:0000256" key="6">
    <source>
        <dbReference type="ARBA" id="ARBA00022840"/>
    </source>
</evidence>
<keyword evidence="11" id="KW-1185">Reference proteome</keyword>
<keyword evidence="5" id="KW-0547">Nucleotide-binding</keyword>
<dbReference type="Gene3D" id="3.40.50.300">
    <property type="entry name" value="P-loop containing nucleotide triphosphate hydrolases"/>
    <property type="match status" value="2"/>
</dbReference>
<dbReference type="CDD" id="cd03215">
    <property type="entry name" value="ABC_Carb_Monos_II"/>
    <property type="match status" value="1"/>
</dbReference>
<evidence type="ECO:0000313" key="10">
    <source>
        <dbReference type="EMBL" id="OLQ87621.1"/>
    </source>
</evidence>
<dbReference type="InterPro" id="IPR003439">
    <property type="entry name" value="ABC_transporter-like_ATP-bd"/>
</dbReference>
<dbReference type="CDD" id="cd03216">
    <property type="entry name" value="ABC_Carb_Monos_I"/>
    <property type="match status" value="1"/>
</dbReference>
<evidence type="ECO:0000256" key="1">
    <source>
        <dbReference type="ARBA" id="ARBA00022448"/>
    </source>
</evidence>
<dbReference type="Proteomes" id="UP000186039">
    <property type="component" value="Unassembled WGS sequence"/>
</dbReference>
<evidence type="ECO:0000256" key="7">
    <source>
        <dbReference type="ARBA" id="ARBA00022967"/>
    </source>
</evidence>
<evidence type="ECO:0000313" key="11">
    <source>
        <dbReference type="Proteomes" id="UP000186039"/>
    </source>
</evidence>
<evidence type="ECO:0000259" key="9">
    <source>
        <dbReference type="PROSITE" id="PS50893"/>
    </source>
</evidence>
<reference evidence="10 11" key="1">
    <citation type="submission" date="2016-09" db="EMBL/GenBank/DDBJ databases">
        <title>Genomic Taxonomy of the Vibrionaceae.</title>
        <authorList>
            <person name="Gonzalez-Castillo A."/>
            <person name="Gomez-Gil B."/>
            <person name="Enciso-Ibarra K."/>
        </authorList>
    </citation>
    <scope>NUCLEOTIDE SEQUENCE [LARGE SCALE GENOMIC DNA]</scope>
    <source>
        <strain evidence="10 11">CAIM 1902</strain>
    </source>
</reference>